<dbReference type="EMBL" id="DROM01000306">
    <property type="protein sequence ID" value="HHH13589.1"/>
    <property type="molecule type" value="Genomic_DNA"/>
</dbReference>
<sequence>ALTGTATPLTTLRLVKNKPDWEGIARLVEEWQPDALVVGLPFEMDDSPAEVHDQARRFARQLEGRFHLPVHLADERLTSREAWSRLGGRAMKDLGSIDAMAAKLILETWFSRR</sequence>
<name>A0A7C5IYZ3_9GAMM</name>
<evidence type="ECO:0000259" key="5">
    <source>
        <dbReference type="SMART" id="SM00732"/>
    </source>
</evidence>
<evidence type="ECO:0000313" key="6">
    <source>
        <dbReference type="EMBL" id="HHH13589.1"/>
    </source>
</evidence>
<dbReference type="InterPro" id="IPR005227">
    <property type="entry name" value="YqgF"/>
</dbReference>
<protein>
    <submittedName>
        <fullName evidence="6">Holliday junction resolvase RuvX</fullName>
    </submittedName>
</protein>
<reference evidence="6" key="1">
    <citation type="journal article" date="2020" name="mSystems">
        <title>Genome- and Community-Level Interaction Insights into Carbon Utilization and Element Cycling Functions of Hydrothermarchaeota in Hydrothermal Sediment.</title>
        <authorList>
            <person name="Zhou Z."/>
            <person name="Liu Y."/>
            <person name="Xu W."/>
            <person name="Pan J."/>
            <person name="Luo Z.H."/>
            <person name="Li M."/>
        </authorList>
    </citation>
    <scope>NUCLEOTIDE SEQUENCE [LARGE SCALE GENOMIC DNA]</scope>
    <source>
        <strain evidence="6">HyVt-535</strain>
    </source>
</reference>
<dbReference type="NCBIfam" id="TIGR00250">
    <property type="entry name" value="RNAse_H_YqgF"/>
    <property type="match status" value="1"/>
</dbReference>
<comment type="caution">
    <text evidence="6">The sequence shown here is derived from an EMBL/GenBank/DDBJ whole genome shotgun (WGS) entry which is preliminary data.</text>
</comment>
<dbReference type="PANTHER" id="PTHR33317:SF4">
    <property type="entry name" value="POLYNUCLEOTIDYL TRANSFERASE, RIBONUCLEASE H-LIKE SUPERFAMILY PROTEIN"/>
    <property type="match status" value="1"/>
</dbReference>
<dbReference type="GO" id="GO:0005829">
    <property type="term" value="C:cytosol"/>
    <property type="evidence" value="ECO:0007669"/>
    <property type="project" value="TreeGrafter"/>
</dbReference>
<dbReference type="Pfam" id="PF03652">
    <property type="entry name" value="RuvX"/>
    <property type="match status" value="1"/>
</dbReference>
<gene>
    <name evidence="6" type="primary">ruvX</name>
    <name evidence="6" type="ORF">ENJ98_05080</name>
</gene>
<keyword evidence="1" id="KW-0963">Cytoplasm</keyword>
<keyword evidence="3" id="KW-0540">Nuclease</keyword>
<feature type="domain" description="YqgF/RNase H-like" evidence="5">
    <location>
        <begin position="1"/>
        <end position="82"/>
    </location>
</feature>
<evidence type="ECO:0000256" key="1">
    <source>
        <dbReference type="ARBA" id="ARBA00022490"/>
    </source>
</evidence>
<keyword evidence="4" id="KW-0378">Hydrolase</keyword>
<dbReference type="AlphaFoldDB" id="A0A7C5IYZ3"/>
<organism evidence="6">
    <name type="scientific">Thiolapillus brandeum</name>
    <dbReference type="NCBI Taxonomy" id="1076588"/>
    <lineage>
        <taxon>Bacteria</taxon>
        <taxon>Pseudomonadati</taxon>
        <taxon>Pseudomonadota</taxon>
        <taxon>Gammaproteobacteria</taxon>
        <taxon>Chromatiales</taxon>
        <taxon>Sedimenticolaceae</taxon>
        <taxon>Thiolapillus</taxon>
    </lineage>
</organism>
<dbReference type="SMART" id="SM00732">
    <property type="entry name" value="YqgFc"/>
    <property type="match status" value="1"/>
</dbReference>
<evidence type="ECO:0000256" key="3">
    <source>
        <dbReference type="ARBA" id="ARBA00022722"/>
    </source>
</evidence>
<dbReference type="GO" id="GO:0004518">
    <property type="term" value="F:nuclease activity"/>
    <property type="evidence" value="ECO:0007669"/>
    <property type="project" value="UniProtKB-KW"/>
</dbReference>
<evidence type="ECO:0000256" key="2">
    <source>
        <dbReference type="ARBA" id="ARBA00022517"/>
    </source>
</evidence>
<dbReference type="InterPro" id="IPR006641">
    <property type="entry name" value="YqgF/RNaseH-like_dom"/>
</dbReference>
<keyword evidence="2" id="KW-0690">Ribosome biogenesis</keyword>
<dbReference type="InterPro" id="IPR037027">
    <property type="entry name" value="YqgF/RNaseH-like_dom_sf"/>
</dbReference>
<dbReference type="Proteomes" id="UP000886100">
    <property type="component" value="Unassembled WGS sequence"/>
</dbReference>
<evidence type="ECO:0000256" key="4">
    <source>
        <dbReference type="ARBA" id="ARBA00022801"/>
    </source>
</evidence>
<dbReference type="SUPFAM" id="SSF53098">
    <property type="entry name" value="Ribonuclease H-like"/>
    <property type="match status" value="1"/>
</dbReference>
<dbReference type="InterPro" id="IPR012337">
    <property type="entry name" value="RNaseH-like_sf"/>
</dbReference>
<dbReference type="GO" id="GO:0016787">
    <property type="term" value="F:hydrolase activity"/>
    <property type="evidence" value="ECO:0007669"/>
    <property type="project" value="UniProtKB-KW"/>
</dbReference>
<dbReference type="CDD" id="cd16964">
    <property type="entry name" value="YqgF"/>
    <property type="match status" value="1"/>
</dbReference>
<proteinExistence type="predicted"/>
<dbReference type="PANTHER" id="PTHR33317">
    <property type="entry name" value="POLYNUCLEOTIDYL TRANSFERASE, RIBONUCLEASE H-LIKE SUPERFAMILY PROTEIN"/>
    <property type="match status" value="1"/>
</dbReference>
<feature type="non-terminal residue" evidence="6">
    <location>
        <position position="1"/>
    </location>
</feature>
<dbReference type="GO" id="GO:0000967">
    <property type="term" value="P:rRNA 5'-end processing"/>
    <property type="evidence" value="ECO:0007669"/>
    <property type="project" value="TreeGrafter"/>
</dbReference>
<dbReference type="Gene3D" id="3.30.420.140">
    <property type="entry name" value="YqgF/RNase H-like domain"/>
    <property type="match status" value="1"/>
</dbReference>
<accession>A0A7C5IYZ3</accession>